<dbReference type="InParanoid" id="D8QJH8"/>
<evidence type="ECO:0000313" key="2">
    <source>
        <dbReference type="EMBL" id="EFI92095.1"/>
    </source>
</evidence>
<dbReference type="OMA" id="DAGWAPW"/>
<dbReference type="GeneID" id="9593337"/>
<dbReference type="HOGENOM" id="CLU_1129625_0_0_1"/>
<accession>D8QJH8</accession>
<name>D8QJH8_SCHCM</name>
<dbReference type="KEGG" id="scm:SCHCO_02752836"/>
<dbReference type="AlphaFoldDB" id="D8QJH8"/>
<feature type="compositionally biased region" description="Basic and acidic residues" evidence="1">
    <location>
        <begin position="13"/>
        <end position="43"/>
    </location>
</feature>
<dbReference type="RefSeq" id="XP_003026998.1">
    <property type="nucleotide sequence ID" value="XM_003026952.1"/>
</dbReference>
<dbReference type="VEuPathDB" id="FungiDB:SCHCODRAFT_02752836"/>
<dbReference type="OrthoDB" id="3265210at2759"/>
<feature type="region of interest" description="Disordered" evidence="1">
    <location>
        <begin position="1"/>
        <end position="82"/>
    </location>
</feature>
<keyword evidence="3" id="KW-1185">Reference proteome</keyword>
<evidence type="ECO:0000313" key="3">
    <source>
        <dbReference type="Proteomes" id="UP000007431"/>
    </source>
</evidence>
<protein>
    <submittedName>
        <fullName evidence="2">Uncharacterized protein</fullName>
    </submittedName>
</protein>
<dbReference type="EMBL" id="GL377314">
    <property type="protein sequence ID" value="EFI92095.1"/>
    <property type="molecule type" value="Genomic_DNA"/>
</dbReference>
<dbReference type="Proteomes" id="UP000007431">
    <property type="component" value="Unassembled WGS sequence"/>
</dbReference>
<gene>
    <name evidence="2" type="ORF">SCHCODRAFT_238292</name>
</gene>
<organism evidence="3">
    <name type="scientific">Schizophyllum commune (strain H4-8 / FGSC 9210)</name>
    <name type="common">Split gill fungus</name>
    <dbReference type="NCBI Taxonomy" id="578458"/>
    <lineage>
        <taxon>Eukaryota</taxon>
        <taxon>Fungi</taxon>
        <taxon>Dikarya</taxon>
        <taxon>Basidiomycota</taxon>
        <taxon>Agaricomycotina</taxon>
        <taxon>Agaricomycetes</taxon>
        <taxon>Agaricomycetidae</taxon>
        <taxon>Agaricales</taxon>
        <taxon>Schizophyllaceae</taxon>
        <taxon>Schizophyllum</taxon>
    </lineage>
</organism>
<proteinExistence type="predicted"/>
<reference evidence="2 3" key="1">
    <citation type="journal article" date="2010" name="Nat. Biotechnol.">
        <title>Genome sequence of the model mushroom Schizophyllum commune.</title>
        <authorList>
            <person name="Ohm R.A."/>
            <person name="de Jong J.F."/>
            <person name="Lugones L.G."/>
            <person name="Aerts A."/>
            <person name="Kothe E."/>
            <person name="Stajich J.E."/>
            <person name="de Vries R.P."/>
            <person name="Record E."/>
            <person name="Levasseur A."/>
            <person name="Baker S.E."/>
            <person name="Bartholomew K.A."/>
            <person name="Coutinho P.M."/>
            <person name="Erdmann S."/>
            <person name="Fowler T.J."/>
            <person name="Gathman A.C."/>
            <person name="Lombard V."/>
            <person name="Henrissat B."/>
            <person name="Knabe N."/>
            <person name="Kuees U."/>
            <person name="Lilly W.W."/>
            <person name="Lindquist E."/>
            <person name="Lucas S."/>
            <person name="Magnuson J.K."/>
            <person name="Piumi F."/>
            <person name="Raudaskoski M."/>
            <person name="Salamov A."/>
            <person name="Schmutz J."/>
            <person name="Schwarze F.W.M.R."/>
            <person name="vanKuyk P.A."/>
            <person name="Horton J.S."/>
            <person name="Grigoriev I.V."/>
            <person name="Woesten H.A.B."/>
        </authorList>
    </citation>
    <scope>NUCLEOTIDE SEQUENCE [LARGE SCALE GENOMIC DNA]</scope>
    <source>
        <strain evidence="3">H4-8 / FGSC 9210</strain>
    </source>
</reference>
<sequence>MSGESPRSRRNRKEREERRAEGGRRAPAESFARERGTPKKEGGRTTGVRVAERSHHLCGNTEEGKRTLKHHRAMGKTARATVGDPSHLDRMAVLRATATRQAARCARRDARWPARNGFFLSVQHALDRYRVISENFDRARFSIGANPLVVGCVPWPAVVHPSRLVGDDGRGVQGSTSWEDVEHFLQGVKQILRPAEYQDLLRKVRLQFHPDKWASRGILESVLDDELRVQLHTWCVIVSQAVNAAC</sequence>
<evidence type="ECO:0000256" key="1">
    <source>
        <dbReference type="SAM" id="MobiDB-lite"/>
    </source>
</evidence>